<dbReference type="SUPFAM" id="SSF52833">
    <property type="entry name" value="Thioredoxin-like"/>
    <property type="match status" value="7"/>
</dbReference>
<comment type="similarity">
    <text evidence="1">Belongs to the protein disulfide isomerase family.</text>
</comment>
<comment type="caution">
    <text evidence="4">The sequence shown here is derived from an EMBL/GenBank/DDBJ whole genome shotgun (WGS) entry which is preliminary data.</text>
</comment>
<organism evidence="4 5">
    <name type="scientific">Caerostris darwini</name>
    <dbReference type="NCBI Taxonomy" id="1538125"/>
    <lineage>
        <taxon>Eukaryota</taxon>
        <taxon>Metazoa</taxon>
        <taxon>Ecdysozoa</taxon>
        <taxon>Arthropoda</taxon>
        <taxon>Chelicerata</taxon>
        <taxon>Arachnida</taxon>
        <taxon>Araneae</taxon>
        <taxon>Araneomorphae</taxon>
        <taxon>Entelegynae</taxon>
        <taxon>Araneoidea</taxon>
        <taxon>Araneidae</taxon>
        <taxon>Caerostris</taxon>
    </lineage>
</organism>
<dbReference type="InterPro" id="IPR036249">
    <property type="entry name" value="Thioredoxin-like_sf"/>
</dbReference>
<dbReference type="CDD" id="cd02961">
    <property type="entry name" value="PDI_a_family"/>
    <property type="match status" value="1"/>
</dbReference>
<sequence>MADFLKPGLGFLLFIAFLFVFQTTTTCKKSTSMSLVENLIDAKEMKKLCRTRNNVLILFTISTKQSSELINVFSKAAEAIKGQATLALVDCSGDAKKLCRKLKVAPEPHILKHYKDGEFHKDYDRKLAVQSIVNFLKDPTGDLPWEEDERAKDVLHISDANILGKLINKEKLPMMVMFYAPWCGFCKRLKPEYEAVATELKKKAVMAAMDVNKPENAVIRQHFNITGFPTLLYFHGGQMKHKYDGENNKEALLNFMKNPEKQPEKPKEEEWADNASDVYHLTDETYNSVLESEPSALVMFYAPWCGHCKKMKPEFELAAMQLKEQDIPGILAGVNAIKEKTVANKYKITGYPTVKYFKNGEFQFDVNFRTADKIVEFMNDPKEPPPPPPPEVPWSETPSHVVHLKDDDFKTFLKRKKHVIVMFYAPWCGHCKKAKPEFTAAAEYFKDEPKVEFAAVDCTTFISVCNAHEVKGYPTLKYFSYYKVEKPYEGGRTENDFVTYMLSASDSGTPPASTTEEDPEKFWSEMPNGELVQYLKDSTFHQALESKKAALVMFYAPWSGHCKALRKVFAEAAAKLKEQNVDCFLAAVDGTIETAVLSEYSISAYPTLKYFKLGKAQFDVEHRTVDKIVEFVKNPKEPPPREIPWSEEPSAVVHLKEEDFKPFLKSKKHVLVMFYAPWCGHCKRAKPEFTAAAEHYKNNQEVEFAAVDCTSFGSVCSAQEIRGYPTLKYFSYYNVEKPYETGRSKKDFVDFIQSSIDFLQPVTEAPPPPKPEEFWSQAPHGDLVHYLKDDTFHRVLQSKPSALVMFYANWGGHCKALRPVFAEAAAKLKEQKVDAFLAAVDGTVETSLQAEFNIQAFPTVNYFKNGKLIQEYNKPRTVQDIVNFMKNPPQLKQEL</sequence>
<feature type="domain" description="Thioredoxin" evidence="3">
    <location>
        <begin position="632"/>
        <end position="757"/>
    </location>
</feature>
<dbReference type="PANTHER" id="PTHR45672:SF2">
    <property type="entry name" value="PROTEIN DISULFIDE-ISOMERASE A5"/>
    <property type="match status" value="1"/>
</dbReference>
<name>A0AAV4QKH9_9ARAC</name>
<dbReference type="Proteomes" id="UP001054837">
    <property type="component" value="Unassembled WGS sequence"/>
</dbReference>
<dbReference type="PROSITE" id="PS00194">
    <property type="entry name" value="THIOREDOXIN_1"/>
    <property type="match status" value="1"/>
</dbReference>
<dbReference type="PANTHER" id="PTHR45672">
    <property type="entry name" value="PROTEIN DISULFIDE-ISOMERASE C17H9.14C-RELATED"/>
    <property type="match status" value="1"/>
</dbReference>
<evidence type="ECO:0000259" key="3">
    <source>
        <dbReference type="PROSITE" id="PS51352"/>
    </source>
</evidence>
<feature type="chain" id="PRO_5043461588" evidence="2">
    <location>
        <begin position="28"/>
        <end position="895"/>
    </location>
</feature>
<evidence type="ECO:0000313" key="5">
    <source>
        <dbReference type="Proteomes" id="UP001054837"/>
    </source>
</evidence>
<dbReference type="GO" id="GO:0005783">
    <property type="term" value="C:endoplasmic reticulum"/>
    <property type="evidence" value="ECO:0007669"/>
    <property type="project" value="TreeGrafter"/>
</dbReference>
<evidence type="ECO:0000313" key="4">
    <source>
        <dbReference type="EMBL" id="GIY07938.1"/>
    </source>
</evidence>
<proteinExistence type="inferred from homology"/>
<dbReference type="EMBL" id="BPLQ01004420">
    <property type="protein sequence ID" value="GIY07938.1"/>
    <property type="molecule type" value="Genomic_DNA"/>
</dbReference>
<feature type="domain" description="Thioredoxin" evidence="3">
    <location>
        <begin position="381"/>
        <end position="506"/>
    </location>
</feature>
<dbReference type="InterPro" id="IPR017937">
    <property type="entry name" value="Thioredoxin_CS"/>
</dbReference>
<dbReference type="Gene3D" id="3.40.30.10">
    <property type="entry name" value="Glutaredoxin"/>
    <property type="match status" value="7"/>
</dbReference>
<gene>
    <name evidence="4" type="primary">PDIA5</name>
    <name evidence="4" type="ORF">CDAR_496581</name>
</gene>
<feature type="domain" description="Thioredoxin" evidence="3">
    <location>
        <begin position="510"/>
        <end position="630"/>
    </location>
</feature>
<feature type="domain" description="Thioredoxin" evidence="3">
    <location>
        <begin position="269"/>
        <end position="379"/>
    </location>
</feature>
<evidence type="ECO:0000256" key="1">
    <source>
        <dbReference type="ARBA" id="ARBA00006347"/>
    </source>
</evidence>
<dbReference type="PRINTS" id="PR00421">
    <property type="entry name" value="THIOREDOXIN"/>
</dbReference>
<dbReference type="Pfam" id="PF00085">
    <property type="entry name" value="Thioredoxin"/>
    <property type="match status" value="6"/>
</dbReference>
<feature type="domain" description="Thioredoxin" evidence="3">
    <location>
        <begin position="132"/>
        <end position="261"/>
    </location>
</feature>
<keyword evidence="5" id="KW-1185">Reference proteome</keyword>
<dbReference type="InterPro" id="IPR046374">
    <property type="entry name" value="PDI_a_PDIR"/>
</dbReference>
<keyword evidence="2" id="KW-0732">Signal</keyword>
<dbReference type="CDD" id="cd02997">
    <property type="entry name" value="PDI_a_PDIR"/>
    <property type="match status" value="4"/>
</dbReference>
<accession>A0AAV4QKH9</accession>
<dbReference type="PROSITE" id="PS51352">
    <property type="entry name" value="THIOREDOXIN_2"/>
    <property type="match status" value="6"/>
</dbReference>
<reference evidence="4 5" key="1">
    <citation type="submission" date="2021-06" db="EMBL/GenBank/DDBJ databases">
        <title>Caerostris darwini draft genome.</title>
        <authorList>
            <person name="Kono N."/>
            <person name="Arakawa K."/>
        </authorList>
    </citation>
    <scope>NUCLEOTIDE SEQUENCE [LARGE SCALE GENOMIC DNA]</scope>
</reference>
<dbReference type="GO" id="GO:0006457">
    <property type="term" value="P:protein folding"/>
    <property type="evidence" value="ECO:0007669"/>
    <property type="project" value="TreeGrafter"/>
</dbReference>
<dbReference type="GO" id="GO:0003756">
    <property type="term" value="F:protein disulfide isomerase activity"/>
    <property type="evidence" value="ECO:0007669"/>
    <property type="project" value="InterPro"/>
</dbReference>
<dbReference type="InterPro" id="IPR013766">
    <property type="entry name" value="Thioredoxin_domain"/>
</dbReference>
<dbReference type="InterPro" id="IPR051063">
    <property type="entry name" value="PDI"/>
</dbReference>
<evidence type="ECO:0000256" key="2">
    <source>
        <dbReference type="SAM" id="SignalP"/>
    </source>
</evidence>
<feature type="domain" description="Thioredoxin" evidence="3">
    <location>
        <begin position="765"/>
        <end position="895"/>
    </location>
</feature>
<feature type="signal peptide" evidence="2">
    <location>
        <begin position="1"/>
        <end position="27"/>
    </location>
</feature>
<dbReference type="AlphaFoldDB" id="A0AAV4QKH9"/>
<protein>
    <submittedName>
        <fullName evidence="4">Protein disulfide-isomerase A5</fullName>
    </submittedName>
</protein>